<name>A0A1I4M4N2_9HYPH</name>
<accession>A0A1I4M4N2</accession>
<sequence length="53" mass="5458">MHALMNAVLTGATGVADALADLLDNILIGFGQAAPLIAPGEDYRLEDPRAPTP</sequence>
<reference evidence="2" key="1">
    <citation type="submission" date="2016-10" db="EMBL/GenBank/DDBJ databases">
        <authorList>
            <person name="Varghese N."/>
            <person name="Submissions S."/>
        </authorList>
    </citation>
    <scope>NUCLEOTIDE SEQUENCE [LARGE SCALE GENOMIC DNA]</scope>
    <source>
        <strain evidence="2">BL36</strain>
    </source>
</reference>
<evidence type="ECO:0000313" key="2">
    <source>
        <dbReference type="Proteomes" id="UP000199048"/>
    </source>
</evidence>
<gene>
    <name evidence="1" type="ORF">SAMN05192568_101599</name>
</gene>
<dbReference type="Proteomes" id="UP000199048">
    <property type="component" value="Unassembled WGS sequence"/>
</dbReference>
<protein>
    <submittedName>
        <fullName evidence="1">Uncharacterized protein</fullName>
    </submittedName>
</protein>
<proteinExistence type="predicted"/>
<organism evidence="1 2">
    <name type="scientific">Methylobacterium pseudosasicola</name>
    <dbReference type="NCBI Taxonomy" id="582667"/>
    <lineage>
        <taxon>Bacteria</taxon>
        <taxon>Pseudomonadati</taxon>
        <taxon>Pseudomonadota</taxon>
        <taxon>Alphaproteobacteria</taxon>
        <taxon>Hyphomicrobiales</taxon>
        <taxon>Methylobacteriaceae</taxon>
        <taxon>Methylobacterium</taxon>
    </lineage>
</organism>
<dbReference type="RefSeq" id="WP_167367745.1">
    <property type="nucleotide sequence ID" value="NZ_FOTK01000015.1"/>
</dbReference>
<dbReference type="AlphaFoldDB" id="A0A1I4M4N2"/>
<dbReference type="EMBL" id="FOTK01000015">
    <property type="protein sequence ID" value="SFL98181.1"/>
    <property type="molecule type" value="Genomic_DNA"/>
</dbReference>
<keyword evidence="2" id="KW-1185">Reference proteome</keyword>
<evidence type="ECO:0000313" key="1">
    <source>
        <dbReference type="EMBL" id="SFL98181.1"/>
    </source>
</evidence>